<keyword evidence="9" id="KW-1015">Disulfide bond</keyword>
<evidence type="ECO:0000256" key="12">
    <source>
        <dbReference type="SAM" id="Phobius"/>
    </source>
</evidence>
<evidence type="ECO:0000256" key="5">
    <source>
        <dbReference type="ARBA" id="ARBA00022692"/>
    </source>
</evidence>
<dbReference type="PRINTS" id="PR00237">
    <property type="entry name" value="GPCRRHODOPSN"/>
</dbReference>
<dbReference type="SUPFAM" id="SSF81321">
    <property type="entry name" value="Family A G protein-coupled receptor-like"/>
    <property type="match status" value="1"/>
</dbReference>
<sequence length="433" mass="47898">TELILLEHYNIGGLITITFSPTQVYCQLCGGSCHCPSPPPLCPTGVPLILDGCRCCQVCARQMGESCNEKYMCDNQRGLQCDYSASYPGGPGECVNQEELGCEINGVAYQEGQVFQPSCDLRCRCEGGGVTCLRLCNEELRLPGPDCLHPQLVQLPGRCCREWLCETLENTVFLDALTVRLDLLALKQSPSSNCVEQSTEWSSCSRTCGPGVSARMSNTNWACRLETQTRLCLVRPCQASPYRPAMGTSRCESSYMAPLPVHLEHQGCRSMLAYRLRYCSLCLDQRCCHPHRTSTILVTFRCQLGHLIQHPVMMIESCICHYHCPHSHLLGKPAPTERPASSSPALQLSSPPDQRGGPVKTNNAMATSCDDINLDFTHTFLPAVYILVFIIGFTGNCWGLKTVFRNWKKVGNINLFLLNLGVADLLYVFSLPL</sequence>
<comment type="caution">
    <text evidence="10">Lacks conserved residue(s) required for the propagation of feature annotation.</text>
</comment>
<dbReference type="InterPro" id="IPR050941">
    <property type="entry name" value="CCN"/>
</dbReference>
<dbReference type="Pfam" id="PF00007">
    <property type="entry name" value="Cys_knot"/>
    <property type="match status" value="1"/>
</dbReference>
<feature type="non-terminal residue" evidence="17">
    <location>
        <position position="1"/>
    </location>
</feature>
<dbReference type="PROSITE" id="PS50262">
    <property type="entry name" value="G_PROTEIN_RECEP_F1_2"/>
    <property type="match status" value="1"/>
</dbReference>
<feature type="domain" description="VWFC" evidence="14">
    <location>
        <begin position="102"/>
        <end position="166"/>
    </location>
</feature>
<dbReference type="PROSITE" id="PS01225">
    <property type="entry name" value="CTCK_2"/>
    <property type="match status" value="1"/>
</dbReference>
<dbReference type="PROSITE" id="PS51323">
    <property type="entry name" value="IGFBP_N_2"/>
    <property type="match status" value="1"/>
</dbReference>
<protein>
    <submittedName>
        <fullName evidence="17">Connective tissue growth factor-like</fullName>
    </submittedName>
</protein>
<evidence type="ECO:0000259" key="16">
    <source>
        <dbReference type="PROSITE" id="PS51323"/>
    </source>
</evidence>
<dbReference type="AlphaFoldDB" id="A0A0P7TG94"/>
<dbReference type="PROSITE" id="PS01208">
    <property type="entry name" value="VWFC_1"/>
    <property type="match status" value="1"/>
</dbReference>
<evidence type="ECO:0000256" key="3">
    <source>
        <dbReference type="ARBA" id="ARBA00008125"/>
    </source>
</evidence>
<dbReference type="Pfam" id="PF00219">
    <property type="entry name" value="IGFBP"/>
    <property type="match status" value="1"/>
</dbReference>
<evidence type="ECO:0000256" key="10">
    <source>
        <dbReference type="PROSITE-ProRule" id="PRU00039"/>
    </source>
</evidence>
<feature type="region of interest" description="Disordered" evidence="11">
    <location>
        <begin position="334"/>
        <end position="360"/>
    </location>
</feature>
<dbReference type="Proteomes" id="UP000034805">
    <property type="component" value="Unassembled WGS sequence"/>
</dbReference>
<evidence type="ECO:0000259" key="13">
    <source>
        <dbReference type="PROSITE" id="PS01225"/>
    </source>
</evidence>
<feature type="compositionally biased region" description="Low complexity" evidence="11">
    <location>
        <begin position="339"/>
        <end position="352"/>
    </location>
</feature>
<evidence type="ECO:0000256" key="8">
    <source>
        <dbReference type="ARBA" id="ARBA00023136"/>
    </source>
</evidence>
<dbReference type="InterPro" id="IPR009030">
    <property type="entry name" value="Growth_fac_rcpt_cys_sf"/>
</dbReference>
<proteinExistence type="inferred from homology"/>
<evidence type="ECO:0000313" key="17">
    <source>
        <dbReference type="EMBL" id="KPP59837.1"/>
    </source>
</evidence>
<dbReference type="GO" id="GO:0008201">
    <property type="term" value="F:heparin binding"/>
    <property type="evidence" value="ECO:0007669"/>
    <property type="project" value="TreeGrafter"/>
</dbReference>
<dbReference type="SMART" id="SM00209">
    <property type="entry name" value="TSP1"/>
    <property type="match status" value="1"/>
</dbReference>
<dbReference type="EMBL" id="JARO02011522">
    <property type="protein sequence ID" value="KPP59837.1"/>
    <property type="molecule type" value="Genomic_DNA"/>
</dbReference>
<evidence type="ECO:0000256" key="4">
    <source>
        <dbReference type="ARBA" id="ARBA00022525"/>
    </source>
</evidence>
<keyword evidence="6" id="KW-0732">Signal</keyword>
<dbReference type="Pfam" id="PF19035">
    <property type="entry name" value="TSP1_CCN"/>
    <property type="match status" value="1"/>
</dbReference>
<dbReference type="SMART" id="SM00121">
    <property type="entry name" value="IB"/>
    <property type="match status" value="1"/>
</dbReference>
<dbReference type="GO" id="GO:0045597">
    <property type="term" value="P:positive regulation of cell differentiation"/>
    <property type="evidence" value="ECO:0007669"/>
    <property type="project" value="TreeGrafter"/>
</dbReference>
<dbReference type="GO" id="GO:0016020">
    <property type="term" value="C:membrane"/>
    <property type="evidence" value="ECO:0007669"/>
    <property type="project" value="UniProtKB-SubCell"/>
</dbReference>
<feature type="domain" description="IGFBP N-terminal" evidence="16">
    <location>
        <begin position="22"/>
        <end position="97"/>
    </location>
</feature>
<dbReference type="SUPFAM" id="SSF57184">
    <property type="entry name" value="Growth factor receptor domain"/>
    <property type="match status" value="1"/>
</dbReference>
<dbReference type="GO" id="GO:0005615">
    <property type="term" value="C:extracellular space"/>
    <property type="evidence" value="ECO:0007669"/>
    <property type="project" value="TreeGrafter"/>
</dbReference>
<dbReference type="PANTHER" id="PTHR11348:SF22">
    <property type="entry name" value="CCN FAMILY MEMBER 5"/>
    <property type="match status" value="1"/>
</dbReference>
<dbReference type="PROSITE" id="PS01185">
    <property type="entry name" value="CTCK_1"/>
    <property type="match status" value="1"/>
</dbReference>
<comment type="similarity">
    <text evidence="3">Belongs to the CCN family.</text>
</comment>
<feature type="transmembrane region" description="Helical" evidence="12">
    <location>
        <begin position="380"/>
        <end position="400"/>
    </location>
</feature>
<dbReference type="InterPro" id="IPR006208">
    <property type="entry name" value="Glyco_hormone_CN"/>
</dbReference>
<evidence type="ECO:0000313" key="18">
    <source>
        <dbReference type="Proteomes" id="UP000034805"/>
    </source>
</evidence>
<dbReference type="InterPro" id="IPR006207">
    <property type="entry name" value="Cys_knot_C"/>
</dbReference>
<feature type="non-terminal residue" evidence="17">
    <location>
        <position position="433"/>
    </location>
</feature>
<accession>A0A0P7TG94</accession>
<dbReference type="PROSITE" id="PS50184">
    <property type="entry name" value="VWFC_2"/>
    <property type="match status" value="1"/>
</dbReference>
<gene>
    <name evidence="17" type="ORF">Z043_122207</name>
</gene>
<feature type="domain" description="CTCK" evidence="13">
    <location>
        <begin position="251"/>
        <end position="325"/>
    </location>
</feature>
<dbReference type="GO" id="GO:0031012">
    <property type="term" value="C:extracellular matrix"/>
    <property type="evidence" value="ECO:0007669"/>
    <property type="project" value="TreeGrafter"/>
</dbReference>
<organism evidence="17 18">
    <name type="scientific">Scleropages formosus</name>
    <name type="common">Asian bonytongue</name>
    <name type="synonym">Osteoglossum formosum</name>
    <dbReference type="NCBI Taxonomy" id="113540"/>
    <lineage>
        <taxon>Eukaryota</taxon>
        <taxon>Metazoa</taxon>
        <taxon>Chordata</taxon>
        <taxon>Craniata</taxon>
        <taxon>Vertebrata</taxon>
        <taxon>Euteleostomi</taxon>
        <taxon>Actinopterygii</taxon>
        <taxon>Neopterygii</taxon>
        <taxon>Teleostei</taxon>
        <taxon>Osteoglossocephala</taxon>
        <taxon>Osteoglossomorpha</taxon>
        <taxon>Osteoglossiformes</taxon>
        <taxon>Osteoglossidae</taxon>
        <taxon>Scleropages</taxon>
    </lineage>
</organism>
<keyword evidence="8 12" id="KW-0472">Membrane</keyword>
<feature type="transmembrane region" description="Helical" evidence="12">
    <location>
        <begin position="412"/>
        <end position="430"/>
    </location>
</feature>
<dbReference type="InterPro" id="IPR001007">
    <property type="entry name" value="VWF_dom"/>
</dbReference>
<dbReference type="InterPro" id="IPR000276">
    <property type="entry name" value="GPCR_Rhodpsn"/>
</dbReference>
<dbReference type="InterPro" id="IPR000867">
    <property type="entry name" value="IGFBP-like"/>
</dbReference>
<evidence type="ECO:0000256" key="7">
    <source>
        <dbReference type="ARBA" id="ARBA00022989"/>
    </source>
</evidence>
<name>A0A0P7TG94_SCLFO</name>
<dbReference type="Pfam" id="PF00093">
    <property type="entry name" value="VWC"/>
    <property type="match status" value="1"/>
</dbReference>
<keyword evidence="4" id="KW-0964">Secreted</keyword>
<dbReference type="PROSITE" id="PS50092">
    <property type="entry name" value="TSP1"/>
    <property type="match status" value="1"/>
</dbReference>
<keyword evidence="5 12" id="KW-0812">Transmembrane</keyword>
<dbReference type="Gene3D" id="1.20.1070.10">
    <property type="entry name" value="Rhodopsin 7-helix transmembrane proteins"/>
    <property type="match status" value="1"/>
</dbReference>
<dbReference type="SUPFAM" id="SSF57603">
    <property type="entry name" value="FnI-like domain"/>
    <property type="match status" value="1"/>
</dbReference>
<comment type="subcellular location">
    <subcellularLocation>
        <location evidence="1">Membrane</location>
    </subcellularLocation>
    <subcellularLocation>
        <location evidence="2">Secreted</location>
    </subcellularLocation>
</comment>
<dbReference type="InterPro" id="IPR000884">
    <property type="entry name" value="TSP1_rpt"/>
</dbReference>
<evidence type="ECO:0000256" key="9">
    <source>
        <dbReference type="ARBA" id="ARBA00023157"/>
    </source>
</evidence>
<dbReference type="InterPro" id="IPR043973">
    <property type="entry name" value="TSP1_CCN"/>
</dbReference>
<comment type="caution">
    <text evidence="17">The sequence shown here is derived from an EMBL/GenBank/DDBJ whole genome shotgun (WGS) entry which is preliminary data.</text>
</comment>
<evidence type="ECO:0000256" key="11">
    <source>
        <dbReference type="SAM" id="MobiDB-lite"/>
    </source>
</evidence>
<evidence type="ECO:0000259" key="14">
    <source>
        <dbReference type="PROSITE" id="PS50184"/>
    </source>
</evidence>
<dbReference type="InterPro" id="IPR017452">
    <property type="entry name" value="GPCR_Rhodpsn_7TM"/>
</dbReference>
<dbReference type="GO" id="GO:0004930">
    <property type="term" value="F:G protein-coupled receptor activity"/>
    <property type="evidence" value="ECO:0007669"/>
    <property type="project" value="InterPro"/>
</dbReference>
<evidence type="ECO:0000256" key="2">
    <source>
        <dbReference type="ARBA" id="ARBA00004613"/>
    </source>
</evidence>
<keyword evidence="7 12" id="KW-1133">Transmembrane helix</keyword>
<dbReference type="PANTHER" id="PTHR11348">
    <property type="entry name" value="CONNECTIVE TISSUE GROWTH FACTOR-RELATED"/>
    <property type="match status" value="1"/>
</dbReference>
<feature type="domain" description="G-protein coupled receptors family 1 profile" evidence="15">
    <location>
        <begin position="395"/>
        <end position="433"/>
    </location>
</feature>
<reference evidence="17 18" key="1">
    <citation type="submission" date="2015-08" db="EMBL/GenBank/DDBJ databases">
        <title>The genome of the Asian arowana (Scleropages formosus).</title>
        <authorList>
            <person name="Tan M.H."/>
            <person name="Gan H.M."/>
            <person name="Croft L.J."/>
            <person name="Austin C.M."/>
        </authorList>
    </citation>
    <scope>NUCLEOTIDE SEQUENCE [LARGE SCALE GENOMIC DNA]</scope>
    <source>
        <strain evidence="17">Aro1</strain>
    </source>
</reference>
<evidence type="ECO:0000259" key="15">
    <source>
        <dbReference type="PROSITE" id="PS50262"/>
    </source>
</evidence>
<dbReference type="GO" id="GO:0007155">
    <property type="term" value="P:cell adhesion"/>
    <property type="evidence" value="ECO:0007669"/>
    <property type="project" value="TreeGrafter"/>
</dbReference>
<dbReference type="SMART" id="SM00041">
    <property type="entry name" value="CT"/>
    <property type="match status" value="1"/>
</dbReference>
<dbReference type="SMART" id="SM00214">
    <property type="entry name" value="VWC"/>
    <property type="match status" value="1"/>
</dbReference>
<evidence type="ECO:0000256" key="1">
    <source>
        <dbReference type="ARBA" id="ARBA00004370"/>
    </source>
</evidence>
<evidence type="ECO:0000256" key="6">
    <source>
        <dbReference type="ARBA" id="ARBA00022729"/>
    </source>
</evidence>
<dbReference type="GO" id="GO:0005178">
    <property type="term" value="F:integrin binding"/>
    <property type="evidence" value="ECO:0007669"/>
    <property type="project" value="TreeGrafter"/>
</dbReference>